<gene>
    <name evidence="1" type="ORF">P5673_030274</name>
</gene>
<accession>A0AAD9UTE6</accession>
<dbReference type="PANTHER" id="PTHR47331:SF1">
    <property type="entry name" value="GAG-LIKE PROTEIN"/>
    <property type="match status" value="1"/>
</dbReference>
<feature type="non-terminal residue" evidence="1">
    <location>
        <position position="185"/>
    </location>
</feature>
<evidence type="ECO:0000313" key="2">
    <source>
        <dbReference type="Proteomes" id="UP001249851"/>
    </source>
</evidence>
<reference evidence="1" key="2">
    <citation type="journal article" date="2023" name="Science">
        <title>Genomic signatures of disease resistance in endangered staghorn corals.</title>
        <authorList>
            <person name="Vollmer S.V."/>
            <person name="Selwyn J.D."/>
            <person name="Despard B.A."/>
            <person name="Roesel C.L."/>
        </authorList>
    </citation>
    <scope>NUCLEOTIDE SEQUENCE</scope>
    <source>
        <strain evidence="1">K2</strain>
    </source>
</reference>
<keyword evidence="2" id="KW-1185">Reference proteome</keyword>
<name>A0AAD9UTE6_ACRCE</name>
<dbReference type="AlphaFoldDB" id="A0AAD9UTE6"/>
<evidence type="ECO:0000313" key="1">
    <source>
        <dbReference type="EMBL" id="KAK2549286.1"/>
    </source>
</evidence>
<comment type="caution">
    <text evidence="1">The sequence shown here is derived from an EMBL/GenBank/DDBJ whole genome shotgun (WGS) entry which is preliminary data.</text>
</comment>
<dbReference type="EMBL" id="JARQWQ010000128">
    <property type="protein sequence ID" value="KAK2549286.1"/>
    <property type="molecule type" value="Genomic_DNA"/>
</dbReference>
<dbReference type="PANTHER" id="PTHR47331">
    <property type="entry name" value="PHD-TYPE DOMAIN-CONTAINING PROTEIN"/>
    <property type="match status" value="1"/>
</dbReference>
<sequence>MKVWLIESGWPQILQDEKHWPVHHLLQISEDDCNVKPVKAKTYFGKHDLEGDALIHHYSSWFALKKAVAWARLQLEKLKRESYLFMATQNTLSDVSRASVSCSSSQCKLNPVVVDGIIRVGGRLGNTDTVCYTSKHPIVLGVLNSKQASCNRLNYLPLSSSTPCGHNSSLSCHKKEVLGLERTHT</sequence>
<dbReference type="Proteomes" id="UP001249851">
    <property type="component" value="Unassembled WGS sequence"/>
</dbReference>
<proteinExistence type="predicted"/>
<protein>
    <submittedName>
        <fullName evidence="1">Uncharacterized protein</fullName>
    </submittedName>
</protein>
<organism evidence="1 2">
    <name type="scientific">Acropora cervicornis</name>
    <name type="common">Staghorn coral</name>
    <dbReference type="NCBI Taxonomy" id="6130"/>
    <lineage>
        <taxon>Eukaryota</taxon>
        <taxon>Metazoa</taxon>
        <taxon>Cnidaria</taxon>
        <taxon>Anthozoa</taxon>
        <taxon>Hexacorallia</taxon>
        <taxon>Scleractinia</taxon>
        <taxon>Astrocoeniina</taxon>
        <taxon>Acroporidae</taxon>
        <taxon>Acropora</taxon>
    </lineage>
</organism>
<reference evidence="1" key="1">
    <citation type="journal article" date="2023" name="G3 (Bethesda)">
        <title>Whole genome assembly and annotation of the endangered Caribbean coral Acropora cervicornis.</title>
        <authorList>
            <person name="Selwyn J.D."/>
            <person name="Vollmer S.V."/>
        </authorList>
    </citation>
    <scope>NUCLEOTIDE SEQUENCE</scope>
    <source>
        <strain evidence="1">K2</strain>
    </source>
</reference>